<accession>W2HLP3</accession>
<dbReference type="Proteomes" id="UP000053236">
    <property type="component" value="Unassembled WGS sequence"/>
</dbReference>
<name>W2HLP3_PHYNI</name>
<evidence type="ECO:0000313" key="1">
    <source>
        <dbReference type="EMBL" id="ETK95401.1"/>
    </source>
</evidence>
<gene>
    <name evidence="1" type="ORF">L915_01664</name>
</gene>
<proteinExistence type="predicted"/>
<dbReference type="AlphaFoldDB" id="W2HLP3"/>
<reference evidence="1" key="1">
    <citation type="submission" date="2013-11" db="EMBL/GenBank/DDBJ databases">
        <title>The Genome Sequence of Phytophthora parasitica CJ02B3.</title>
        <authorList>
            <consortium name="The Broad Institute Genomics Platform"/>
            <person name="Russ C."/>
            <person name="Tyler B."/>
            <person name="Panabieres F."/>
            <person name="Shan W."/>
            <person name="Tripathy S."/>
            <person name="Grunwald N."/>
            <person name="Machado M."/>
            <person name="Johnson C.S."/>
            <person name="Arredondo F."/>
            <person name="Hong C."/>
            <person name="Coffey M."/>
            <person name="Young S.K."/>
            <person name="Zeng Q."/>
            <person name="Gargeya S."/>
            <person name="Fitzgerald M."/>
            <person name="Abouelleil A."/>
            <person name="Alvarado L."/>
            <person name="Chapman S.B."/>
            <person name="Gainer-Dewar J."/>
            <person name="Goldberg J."/>
            <person name="Griggs A."/>
            <person name="Gujja S."/>
            <person name="Hansen M."/>
            <person name="Howarth C."/>
            <person name="Imamovic A."/>
            <person name="Ireland A."/>
            <person name="Larimer J."/>
            <person name="McCowan C."/>
            <person name="Murphy C."/>
            <person name="Pearson M."/>
            <person name="Poon T.W."/>
            <person name="Priest M."/>
            <person name="Roberts A."/>
            <person name="Saif S."/>
            <person name="Shea T."/>
            <person name="Sykes S."/>
            <person name="Wortman J."/>
            <person name="Nusbaum C."/>
            <person name="Birren B."/>
        </authorList>
    </citation>
    <scope>NUCLEOTIDE SEQUENCE [LARGE SCALE GENOMIC DNA]</scope>
    <source>
        <strain evidence="1">CJ02B3</strain>
    </source>
</reference>
<organism evidence="1">
    <name type="scientific">Phytophthora nicotianae</name>
    <name type="common">Potato buckeye rot agent</name>
    <name type="synonym">Phytophthora parasitica</name>
    <dbReference type="NCBI Taxonomy" id="4792"/>
    <lineage>
        <taxon>Eukaryota</taxon>
        <taxon>Sar</taxon>
        <taxon>Stramenopiles</taxon>
        <taxon>Oomycota</taxon>
        <taxon>Peronosporomycetes</taxon>
        <taxon>Peronosporales</taxon>
        <taxon>Peronosporaceae</taxon>
        <taxon>Phytophthora</taxon>
    </lineage>
</organism>
<protein>
    <submittedName>
        <fullName evidence="1">Uncharacterized protein</fullName>
    </submittedName>
</protein>
<dbReference type="EMBL" id="KI684329">
    <property type="protein sequence ID" value="ETK95401.1"/>
    <property type="molecule type" value="Genomic_DNA"/>
</dbReference>
<sequence length="261" mass="29756">MNCSWPRCVLLNCPNPGELEFNRRHLCLPHFEQLSRPSVTPSPPPPSPAPTARCKCAFPRCKKQGVSPHNNELFCHRHLQSVLLLDAHVEGKPQPVRYRYTKKRDVRLCQVGLCHKNRSYPHGEILVCRVHLVQLEAKERYVDPAKAAEYAFDPSRDQIASRTTVCNYVDCNNSHVTNKYHGAFCAEHLPVIDDLRNRIMMAKCLGNEAVQIPLRYEEIFLRKFLDERHVQYYNELVAKHGYGAPVVHVQGNQAVGLSSGV</sequence>
<dbReference type="VEuPathDB" id="FungiDB:PPTG_06858"/>